<dbReference type="Gene3D" id="1.10.3430.10">
    <property type="entry name" value="Ammonium transporter AmtB like domains"/>
    <property type="match status" value="1"/>
</dbReference>
<dbReference type="AlphaFoldDB" id="A0AAD8ENG9"/>
<feature type="region of interest" description="Disordered" evidence="8">
    <location>
        <begin position="376"/>
        <end position="411"/>
    </location>
</feature>
<feature type="transmembrane region" description="Helical" evidence="9">
    <location>
        <begin position="50"/>
        <end position="69"/>
    </location>
</feature>
<evidence type="ECO:0000256" key="7">
    <source>
        <dbReference type="ARBA" id="ARBA00033993"/>
    </source>
</evidence>
<reference evidence="10" key="1">
    <citation type="journal article" date="2023" name="IScience">
        <title>Live-bearing cockroach genome reveals convergent evolutionary mechanisms linked to viviparity in insects and beyond.</title>
        <authorList>
            <person name="Fouks B."/>
            <person name="Harrison M.C."/>
            <person name="Mikhailova A.A."/>
            <person name="Marchal E."/>
            <person name="English S."/>
            <person name="Carruthers M."/>
            <person name="Jennings E.C."/>
            <person name="Chiamaka E.L."/>
            <person name="Frigard R.A."/>
            <person name="Pippel M."/>
            <person name="Attardo G.M."/>
            <person name="Benoit J.B."/>
            <person name="Bornberg-Bauer E."/>
            <person name="Tobe S.S."/>
        </authorList>
    </citation>
    <scope>NUCLEOTIDE SEQUENCE</scope>
    <source>
        <strain evidence="10">Stay&amp;Tobe</strain>
    </source>
</reference>
<evidence type="ECO:0008006" key="12">
    <source>
        <dbReference type="Google" id="ProtNLM"/>
    </source>
</evidence>
<comment type="caution">
    <text evidence="10">The sequence shown here is derived from an EMBL/GenBank/DDBJ whole genome shotgun (WGS) entry which is preliminary data.</text>
</comment>
<sequence length="411" mass="44002">YLASKSYNSCYAPLKFLDALFRGYGQVVFANNPISGVIIFIGLTFADPQVSAAGLLTAIVGLFTSIAVIPQPNVIIISGLTVFNPLLIGLVTATALPHSYGIQLEYWHFFLMILASVVSVYVTSAFENILGSVSRYPLPYLTVPFNVVQQLLFLVLLTATSGGHVTSQSVTMATQAYTEEAAVVSTLSPGHIYSDNNVTRDMLTDYDGAATNHSARNEADWGGVFSGIVLSSSQVYAFNYAPTAVLIYIALLLYSPITAAFGLLGAVIGTLTGVLLTDPGSYAESGGVYDGSWGFNGMLSSMCLGGLFFVISWSSTLAAVLSAIFSTVLQYVLISPFAQGKLVPMSLPFNLSALLFLCVTTSRGLARPQVVSFPEKHRLEHKPSQEREASASDEMNKDLENAKKSLQTEDV</sequence>
<evidence type="ECO:0000313" key="10">
    <source>
        <dbReference type="EMBL" id="KAJ9596651.1"/>
    </source>
</evidence>
<evidence type="ECO:0000256" key="2">
    <source>
        <dbReference type="ARBA" id="ARBA00005914"/>
    </source>
</evidence>
<gene>
    <name evidence="10" type="ORF">L9F63_012348</name>
</gene>
<dbReference type="Pfam" id="PF03253">
    <property type="entry name" value="UT"/>
    <property type="match status" value="1"/>
</dbReference>
<evidence type="ECO:0000256" key="1">
    <source>
        <dbReference type="ARBA" id="ARBA00004651"/>
    </source>
</evidence>
<accession>A0AAD8ENG9</accession>
<comment type="catalytic activity">
    <reaction evidence="7">
        <text>urea(in) = urea(out)</text>
        <dbReference type="Rhea" id="RHEA:32799"/>
        <dbReference type="ChEBI" id="CHEBI:16199"/>
    </reaction>
</comment>
<evidence type="ECO:0000256" key="6">
    <source>
        <dbReference type="ARBA" id="ARBA00023136"/>
    </source>
</evidence>
<dbReference type="InterPro" id="IPR004937">
    <property type="entry name" value="Urea_transporter"/>
</dbReference>
<evidence type="ECO:0000256" key="5">
    <source>
        <dbReference type="ARBA" id="ARBA00022989"/>
    </source>
</evidence>
<dbReference type="GO" id="GO:0015204">
    <property type="term" value="F:urea transmembrane transporter activity"/>
    <property type="evidence" value="ECO:0007669"/>
    <property type="project" value="InterPro"/>
</dbReference>
<feature type="transmembrane region" description="Helical" evidence="9">
    <location>
        <begin position="75"/>
        <end position="96"/>
    </location>
</feature>
<protein>
    <recommendedName>
        <fullName evidence="12">Urea transporter</fullName>
    </recommendedName>
</protein>
<dbReference type="PANTHER" id="PTHR10464">
    <property type="entry name" value="UREA TRANSPORTER"/>
    <property type="match status" value="1"/>
</dbReference>
<feature type="transmembrane region" description="Helical" evidence="9">
    <location>
        <begin position="291"/>
        <end position="310"/>
    </location>
</feature>
<evidence type="ECO:0000313" key="11">
    <source>
        <dbReference type="Proteomes" id="UP001233999"/>
    </source>
</evidence>
<feature type="transmembrane region" description="Helical" evidence="9">
    <location>
        <begin position="108"/>
        <end position="126"/>
    </location>
</feature>
<feature type="transmembrane region" description="Helical" evidence="9">
    <location>
        <begin position="245"/>
        <end position="271"/>
    </location>
</feature>
<organism evidence="10 11">
    <name type="scientific">Diploptera punctata</name>
    <name type="common">Pacific beetle cockroach</name>
    <dbReference type="NCBI Taxonomy" id="6984"/>
    <lineage>
        <taxon>Eukaryota</taxon>
        <taxon>Metazoa</taxon>
        <taxon>Ecdysozoa</taxon>
        <taxon>Arthropoda</taxon>
        <taxon>Hexapoda</taxon>
        <taxon>Insecta</taxon>
        <taxon>Pterygota</taxon>
        <taxon>Neoptera</taxon>
        <taxon>Polyneoptera</taxon>
        <taxon>Dictyoptera</taxon>
        <taxon>Blattodea</taxon>
        <taxon>Blaberoidea</taxon>
        <taxon>Blaberidae</taxon>
        <taxon>Diplopterinae</taxon>
        <taxon>Diploptera</taxon>
    </lineage>
</organism>
<evidence type="ECO:0000256" key="8">
    <source>
        <dbReference type="SAM" id="MobiDB-lite"/>
    </source>
</evidence>
<evidence type="ECO:0000256" key="4">
    <source>
        <dbReference type="ARBA" id="ARBA00022692"/>
    </source>
</evidence>
<name>A0AAD8ENG9_DIPPU</name>
<reference evidence="10" key="2">
    <citation type="submission" date="2023-05" db="EMBL/GenBank/DDBJ databases">
        <authorList>
            <person name="Fouks B."/>
        </authorList>
    </citation>
    <scope>NUCLEOTIDE SEQUENCE</scope>
    <source>
        <strain evidence="10">Stay&amp;Tobe</strain>
        <tissue evidence="10">Testes</tissue>
    </source>
</reference>
<dbReference type="InterPro" id="IPR029020">
    <property type="entry name" value="Ammonium/urea_transptr"/>
</dbReference>
<proteinExistence type="inferred from homology"/>
<dbReference type="PANTHER" id="PTHR10464:SF4">
    <property type="entry name" value="UREA TRANSPORTER"/>
    <property type="match status" value="1"/>
</dbReference>
<keyword evidence="6 9" id="KW-0472">Membrane</keyword>
<keyword evidence="11" id="KW-1185">Reference proteome</keyword>
<dbReference type="Proteomes" id="UP001233999">
    <property type="component" value="Unassembled WGS sequence"/>
</dbReference>
<feature type="non-terminal residue" evidence="10">
    <location>
        <position position="1"/>
    </location>
</feature>
<dbReference type="EMBL" id="JASPKZ010001977">
    <property type="protein sequence ID" value="KAJ9596651.1"/>
    <property type="molecule type" value="Genomic_DNA"/>
</dbReference>
<feature type="transmembrane region" description="Helical" evidence="9">
    <location>
        <begin position="317"/>
        <end position="334"/>
    </location>
</feature>
<keyword evidence="3" id="KW-1003">Cell membrane</keyword>
<comment type="similarity">
    <text evidence="2">Belongs to the urea transporter family.</text>
</comment>
<evidence type="ECO:0000256" key="3">
    <source>
        <dbReference type="ARBA" id="ARBA00022475"/>
    </source>
</evidence>
<evidence type="ECO:0000256" key="9">
    <source>
        <dbReference type="SAM" id="Phobius"/>
    </source>
</evidence>
<keyword evidence="4 9" id="KW-0812">Transmembrane</keyword>
<comment type="subcellular location">
    <subcellularLocation>
        <location evidence="1">Cell membrane</location>
        <topology evidence="1">Multi-pass membrane protein</topology>
    </subcellularLocation>
</comment>
<dbReference type="GO" id="GO:0005886">
    <property type="term" value="C:plasma membrane"/>
    <property type="evidence" value="ECO:0007669"/>
    <property type="project" value="UniProtKB-SubCell"/>
</dbReference>
<keyword evidence="5 9" id="KW-1133">Transmembrane helix</keyword>
<feature type="transmembrane region" description="Helical" evidence="9">
    <location>
        <begin position="23"/>
        <end position="43"/>
    </location>
</feature>